<evidence type="ECO:0000313" key="1">
    <source>
        <dbReference type="EMBL" id="CAE4668082.1"/>
    </source>
</evidence>
<accession>A0A7S4T7I9</accession>
<gene>
    <name evidence="1" type="ORF">AMON00008_LOCUS64179</name>
</gene>
<name>A0A7S4T7I9_9DINO</name>
<protein>
    <submittedName>
        <fullName evidence="1">Uncharacterized protein</fullName>
    </submittedName>
</protein>
<sequence length="328" mass="36523">MWCKPLPLPCALEHSCSRLVGRSMAPPPRLPAAPAAVLCGWAFLLALSQPVHASLHDGLQLDEGVGEDHMALLQHRAQPRRQRSSAIAHFSSLSQLKGHVGNLYQTLGDARQSPGSNVTTEDIFCYMYPGYCKAPFSCPEFARNEAHEKFNEWIVNGLAPGGIPDLHVWCYSEESYQYISRCATGDLIGAAKIRYLLTRAGYFGGLAHETDGSLCFLEGYCADTDVSENTTLGEAMQLCDERYGHEDWIHSGSLFSPAENAVGYAQEETWRDPRNGYANRSQTRPLGLAACARGCYHCDVMYCRENYCKDEYYIKKYGHFLKGATWVK</sequence>
<proteinExistence type="predicted"/>
<reference evidence="1" key="1">
    <citation type="submission" date="2021-01" db="EMBL/GenBank/DDBJ databases">
        <authorList>
            <person name="Corre E."/>
            <person name="Pelletier E."/>
            <person name="Niang G."/>
            <person name="Scheremetjew M."/>
            <person name="Finn R."/>
            <person name="Kale V."/>
            <person name="Holt S."/>
            <person name="Cochrane G."/>
            <person name="Meng A."/>
            <person name="Brown T."/>
            <person name="Cohen L."/>
        </authorList>
    </citation>
    <scope>NUCLEOTIDE SEQUENCE</scope>
    <source>
        <strain evidence="1">CCMP3105</strain>
    </source>
</reference>
<dbReference type="AlphaFoldDB" id="A0A7S4T7I9"/>
<dbReference type="EMBL" id="HBNR01089465">
    <property type="protein sequence ID" value="CAE4668082.1"/>
    <property type="molecule type" value="Transcribed_RNA"/>
</dbReference>
<organism evidence="1">
    <name type="scientific">Alexandrium monilatum</name>
    <dbReference type="NCBI Taxonomy" id="311494"/>
    <lineage>
        <taxon>Eukaryota</taxon>
        <taxon>Sar</taxon>
        <taxon>Alveolata</taxon>
        <taxon>Dinophyceae</taxon>
        <taxon>Gonyaulacales</taxon>
        <taxon>Pyrocystaceae</taxon>
        <taxon>Alexandrium</taxon>
    </lineage>
</organism>